<feature type="region of interest" description="Disordered" evidence="1">
    <location>
        <begin position="1"/>
        <end position="89"/>
    </location>
</feature>
<sequence>MVTSAPRHLTSADTATTSKSKQQATVGTREPRTTRKKQRTVTTTVPVDRELQVEPIRGSDGQETTERGSVQTPRRDESRVDSRERRLQRDVRGQTLQVTDTEIVDAQRKSRLVLKLKEDGVHRGMQIKVRHGLVLINTSSGRRVVLPPALWPVVFKECHDSVWAGHLRATHTYARIAQLYWWPNLMHEVRQWGRGCQECGSRKARPREIVPALRSTNGGDVGDRWALDVAGPLPTSNDGHRYVIAAVEYVTRYAVAATVKQHTTENVARFLMQKVFLQFGPFRELLTDGAPELTGLVMEQLVELLQAQQVNPVPY</sequence>
<feature type="domain" description="Integrase catalytic" evidence="2">
    <location>
        <begin position="207"/>
        <end position="315"/>
    </location>
</feature>
<evidence type="ECO:0000256" key="1">
    <source>
        <dbReference type="SAM" id="MobiDB-lite"/>
    </source>
</evidence>
<accession>A0A8J5IL07</accession>
<dbReference type="PANTHER" id="PTHR47266">
    <property type="entry name" value="ENDONUCLEASE-RELATED"/>
    <property type="match status" value="1"/>
</dbReference>
<protein>
    <recommendedName>
        <fullName evidence="2">Integrase catalytic domain-containing protein</fullName>
    </recommendedName>
</protein>
<keyword evidence="4" id="KW-1185">Reference proteome</keyword>
<feature type="compositionally biased region" description="Low complexity" evidence="1">
    <location>
        <begin position="11"/>
        <end position="21"/>
    </location>
</feature>
<name>A0A8J5IL07_9STRA</name>
<dbReference type="Proteomes" id="UP000709295">
    <property type="component" value="Unassembled WGS sequence"/>
</dbReference>
<comment type="caution">
    <text evidence="3">The sequence shown here is derived from an EMBL/GenBank/DDBJ whole genome shotgun (WGS) entry which is preliminary data.</text>
</comment>
<dbReference type="Pfam" id="PF17921">
    <property type="entry name" value="Integrase_H2C2"/>
    <property type="match status" value="1"/>
</dbReference>
<gene>
    <name evidence="3" type="ORF">JG688_00014056</name>
</gene>
<evidence type="ECO:0000259" key="2">
    <source>
        <dbReference type="PROSITE" id="PS50994"/>
    </source>
</evidence>
<dbReference type="PROSITE" id="PS50994">
    <property type="entry name" value="INTEGRASE"/>
    <property type="match status" value="1"/>
</dbReference>
<reference evidence="3" key="1">
    <citation type="submission" date="2021-01" db="EMBL/GenBank/DDBJ databases">
        <title>Phytophthora aleatoria, a newly-described species from Pinus radiata is distinct from Phytophthora cactorum isolates based on comparative genomics.</title>
        <authorList>
            <person name="Mcdougal R."/>
            <person name="Panda P."/>
            <person name="Williams N."/>
            <person name="Studholme D.J."/>
        </authorList>
    </citation>
    <scope>NUCLEOTIDE SEQUENCE</scope>
    <source>
        <strain evidence="3">NZFS 4037</strain>
    </source>
</reference>
<evidence type="ECO:0000313" key="4">
    <source>
        <dbReference type="Proteomes" id="UP000709295"/>
    </source>
</evidence>
<dbReference type="InterPro" id="IPR052160">
    <property type="entry name" value="Gypsy_RT_Integrase-like"/>
</dbReference>
<evidence type="ECO:0000313" key="3">
    <source>
        <dbReference type="EMBL" id="KAG6950675.1"/>
    </source>
</evidence>
<feature type="compositionally biased region" description="Basic and acidic residues" evidence="1">
    <location>
        <begin position="73"/>
        <end position="89"/>
    </location>
</feature>
<dbReference type="GO" id="GO:0015074">
    <property type="term" value="P:DNA integration"/>
    <property type="evidence" value="ECO:0007669"/>
    <property type="project" value="InterPro"/>
</dbReference>
<dbReference type="InterPro" id="IPR041588">
    <property type="entry name" value="Integrase_H2C2"/>
</dbReference>
<dbReference type="EMBL" id="JAENGY010001277">
    <property type="protein sequence ID" value="KAG6950675.1"/>
    <property type="molecule type" value="Genomic_DNA"/>
</dbReference>
<proteinExistence type="predicted"/>
<organism evidence="3 4">
    <name type="scientific">Phytophthora aleatoria</name>
    <dbReference type="NCBI Taxonomy" id="2496075"/>
    <lineage>
        <taxon>Eukaryota</taxon>
        <taxon>Sar</taxon>
        <taxon>Stramenopiles</taxon>
        <taxon>Oomycota</taxon>
        <taxon>Peronosporomycetes</taxon>
        <taxon>Peronosporales</taxon>
        <taxon>Peronosporaceae</taxon>
        <taxon>Phytophthora</taxon>
    </lineage>
</organism>
<dbReference type="AlphaFoldDB" id="A0A8J5IL07"/>
<dbReference type="InterPro" id="IPR001584">
    <property type="entry name" value="Integrase_cat-core"/>
</dbReference>